<evidence type="ECO:0000313" key="1">
    <source>
        <dbReference type="EMBL" id="CDS20016.1"/>
    </source>
</evidence>
<dbReference type="Proteomes" id="UP000492820">
    <property type="component" value="Unassembled WGS sequence"/>
</dbReference>
<reference evidence="1" key="2">
    <citation type="submission" date="2014-06" db="EMBL/GenBank/DDBJ databases">
        <authorList>
            <person name="Aslett M."/>
        </authorList>
    </citation>
    <scope>NUCLEOTIDE SEQUENCE</scope>
</reference>
<organism evidence="1">
    <name type="scientific">Echinococcus granulosus</name>
    <name type="common">Hydatid tapeworm</name>
    <dbReference type="NCBI Taxonomy" id="6210"/>
    <lineage>
        <taxon>Eukaryota</taxon>
        <taxon>Metazoa</taxon>
        <taxon>Spiralia</taxon>
        <taxon>Lophotrochozoa</taxon>
        <taxon>Platyhelminthes</taxon>
        <taxon>Cestoda</taxon>
        <taxon>Eucestoda</taxon>
        <taxon>Cyclophyllidea</taxon>
        <taxon>Taeniidae</taxon>
        <taxon>Echinococcus</taxon>
        <taxon>Echinococcus granulosus group</taxon>
    </lineage>
</organism>
<evidence type="ECO:0000313" key="2">
    <source>
        <dbReference type="Proteomes" id="UP000492820"/>
    </source>
</evidence>
<reference evidence="3" key="3">
    <citation type="submission" date="2020-10" db="UniProtKB">
        <authorList>
            <consortium name="WormBaseParasite"/>
        </authorList>
    </citation>
    <scope>IDENTIFICATION</scope>
</reference>
<dbReference type="EMBL" id="LK028580">
    <property type="protein sequence ID" value="CDS20016.1"/>
    <property type="molecule type" value="Genomic_DNA"/>
</dbReference>
<protein>
    <submittedName>
        <fullName evidence="3">Transposase</fullName>
    </submittedName>
</protein>
<reference evidence="1 2" key="1">
    <citation type="journal article" date="2013" name="Nature">
        <title>The genomes of four tapeworm species reveal adaptations to parasitism.</title>
        <authorList>
            <person name="Tsai I.J."/>
            <person name="Zarowiecki M."/>
            <person name="Holroyd N."/>
            <person name="Garciarrubio A."/>
            <person name="Sanchez-Flores A."/>
            <person name="Brooks K.L."/>
            <person name="Tracey A."/>
            <person name="Bobes R.J."/>
            <person name="Fragoso G."/>
            <person name="Sciutto E."/>
            <person name="Aslett M."/>
            <person name="Beasley H."/>
            <person name="Bennett H.M."/>
            <person name="Cai J."/>
            <person name="Camicia F."/>
            <person name="Clark R."/>
            <person name="Cucher M."/>
            <person name="De Silva N."/>
            <person name="Day T.A."/>
            <person name="Deplazes P."/>
            <person name="Estrada K."/>
            <person name="Fernandez C."/>
            <person name="Holland P.W."/>
            <person name="Hou J."/>
            <person name="Hu S."/>
            <person name="Huckvale T."/>
            <person name="Hung S.S."/>
            <person name="Kamenetzky L."/>
            <person name="Keane J.A."/>
            <person name="Kiss F."/>
            <person name="Koziol U."/>
            <person name="Lambert O."/>
            <person name="Liu K."/>
            <person name="Luo X."/>
            <person name="Luo Y."/>
            <person name="Macchiaroli N."/>
            <person name="Nichol S."/>
            <person name="Paps J."/>
            <person name="Parkinson J."/>
            <person name="Pouchkina-Stantcheva N."/>
            <person name="Riddiford N."/>
            <person name="Rosenzvit M."/>
            <person name="Salinas G."/>
            <person name="Wasmuth J.D."/>
            <person name="Zamanian M."/>
            <person name="Zheng Y."/>
            <person name="Cai X."/>
            <person name="Soberon X."/>
            <person name="Olson P.D."/>
            <person name="Laclette J.P."/>
            <person name="Brehm K."/>
            <person name="Berriman M."/>
            <person name="Garciarrubio A."/>
            <person name="Bobes R.J."/>
            <person name="Fragoso G."/>
            <person name="Sanchez-Flores A."/>
            <person name="Estrada K."/>
            <person name="Cevallos M.A."/>
            <person name="Morett E."/>
            <person name="Gonzalez V."/>
            <person name="Portillo T."/>
            <person name="Ochoa-Leyva A."/>
            <person name="Jose M.V."/>
            <person name="Sciutto E."/>
            <person name="Landa A."/>
            <person name="Jimenez L."/>
            <person name="Valdes V."/>
            <person name="Carrero J.C."/>
            <person name="Larralde C."/>
            <person name="Morales-Montor J."/>
            <person name="Limon-Lason J."/>
            <person name="Soberon X."/>
            <person name="Laclette J.P."/>
        </authorList>
    </citation>
    <scope>NUCLEOTIDE SEQUENCE [LARGE SCALE GENOMIC DNA]</scope>
</reference>
<dbReference type="AlphaFoldDB" id="A0A068WQU9"/>
<dbReference type="WBParaSite" id="EgrG_000220600">
    <property type="protein sequence ID" value="EgrG_000220600"/>
    <property type="gene ID" value="EgrG_000220600"/>
</dbReference>
<name>A0A068WQU9_ECHGR</name>
<proteinExistence type="predicted"/>
<sequence length="49" mass="5768">MRTAIVVIFHDRDAKSVMQRQMRLFIRTRSGCFYSQDLAMVVNVGWMCV</sequence>
<accession>A0A068WQU9</accession>
<gene>
    <name evidence="1" type="ORF">EgrG_000220600</name>
</gene>
<evidence type="ECO:0000313" key="3">
    <source>
        <dbReference type="WBParaSite" id="EgrG_000220600"/>
    </source>
</evidence>